<evidence type="ECO:0000313" key="7">
    <source>
        <dbReference type="Proteomes" id="UP000075787"/>
    </source>
</evidence>
<dbReference type="Gene3D" id="3.40.190.170">
    <property type="entry name" value="Bacterial extracellular solute-binding protein, family 7"/>
    <property type="match status" value="1"/>
</dbReference>
<feature type="binding site" evidence="3">
    <location>
        <position position="217"/>
    </location>
    <ligand>
        <name>substrate</name>
    </ligand>
</feature>
<dbReference type="OrthoDB" id="9780733at2"/>
<dbReference type="SUPFAM" id="SSF53850">
    <property type="entry name" value="Periplasmic binding protein-like II"/>
    <property type="match status" value="1"/>
</dbReference>
<dbReference type="InterPro" id="IPR018389">
    <property type="entry name" value="DctP_fam"/>
</dbReference>
<feature type="binding site" evidence="2">
    <location>
        <position position="159"/>
    </location>
    <ligand>
        <name>substrate</name>
    </ligand>
</feature>
<reference evidence="5 8" key="2">
    <citation type="journal article" date="2018" name="Nat. Biotechnol.">
        <title>A standardized bacterial taxonomy based on genome phylogeny substantially revises the tree of life.</title>
        <authorList>
            <person name="Parks D.H."/>
            <person name="Chuvochina M."/>
            <person name="Waite D.W."/>
            <person name="Rinke C."/>
            <person name="Skarshewski A."/>
            <person name="Chaumeil P.A."/>
            <person name="Hugenholtz P."/>
        </authorList>
    </citation>
    <scope>NUCLEOTIDE SEQUENCE [LARGE SCALE GENOMIC DNA]</scope>
    <source>
        <strain evidence="5">UBA8739</strain>
    </source>
</reference>
<dbReference type="Pfam" id="PF03480">
    <property type="entry name" value="DctP"/>
    <property type="match status" value="1"/>
</dbReference>
<feature type="binding site" evidence="3">
    <location>
        <position position="218"/>
    </location>
    <ligand>
        <name>Na(+)</name>
        <dbReference type="ChEBI" id="CHEBI:29101"/>
    </ligand>
</feature>
<feature type="chain" id="PRO_5033251303" evidence="4">
    <location>
        <begin position="32"/>
        <end position="370"/>
    </location>
</feature>
<dbReference type="PANTHER" id="PTHR33376:SF5">
    <property type="entry name" value="EXTRACYTOPLASMIC SOLUTE RECEPTOR PROTEIN"/>
    <property type="match status" value="1"/>
</dbReference>
<evidence type="ECO:0000256" key="1">
    <source>
        <dbReference type="ARBA" id="ARBA00022729"/>
    </source>
</evidence>
<dbReference type="InterPro" id="IPR026289">
    <property type="entry name" value="SBP_TakP-like"/>
</dbReference>
<dbReference type="InterPro" id="IPR006311">
    <property type="entry name" value="TAT_signal"/>
</dbReference>
<evidence type="ECO:0000313" key="6">
    <source>
        <dbReference type="EMBL" id="KYO53804.1"/>
    </source>
</evidence>
<keyword evidence="3" id="KW-0479">Metal-binding</keyword>
<gene>
    <name evidence="6" type="ORF">AUP44_26110</name>
    <name evidence="5" type="ORF">DCK97_03565</name>
</gene>
<evidence type="ECO:0000313" key="5">
    <source>
        <dbReference type="EMBL" id="HAE46478.1"/>
    </source>
</evidence>
<dbReference type="InterPro" id="IPR038404">
    <property type="entry name" value="TRAP_DctP_sf"/>
</dbReference>
<sequence length="370" mass="40033">MNRRSFLRGGAVAAAATTAAAASGLAAPALAQSRTEWRMVTSWPKNFPGVGTSAQRLADRIAAMSAGRLVIKVFGAGELAPAFGTFDAVQQGAAECYHSPSYYFAGKNPGLTLFTSIPLGMTAWEAHGWWLHGGGEALQDEMTKPFGIKALPCINTGVQAAGWFNKEIKTVEDLKGLKMRTAGLNAEILRRLGVNVVTLPPGDIFQAMQSGTVDAAEWIGPWNDLAFGLHRITKNYYVAGTNEPCAVAELGISEKHWNELPEDLQAIVRSACAAEYETAFTEYFTRNAEAMVVLKNEHGVQVRTFPDEVQKVLADAARAVALELRDRGDDVTRRAWTSYMTYLDHARTYGSSAEGGYLALRAKFDPIPVG</sequence>
<dbReference type="Proteomes" id="UP000075787">
    <property type="component" value="Unassembled WGS sequence"/>
</dbReference>
<protein>
    <submittedName>
        <fullName evidence="6">ABC transporter substrate-binding protein</fullName>
    </submittedName>
</protein>
<name>A0A162L8P3_9PROT</name>
<dbReference type="RefSeq" id="WP_062763401.1">
    <property type="nucleotide sequence ID" value="NZ_CP121027.1"/>
</dbReference>
<organism evidence="6 7">
    <name type="scientific">Tistrella mobilis</name>
    <dbReference type="NCBI Taxonomy" id="171437"/>
    <lineage>
        <taxon>Bacteria</taxon>
        <taxon>Pseudomonadati</taxon>
        <taxon>Pseudomonadota</taxon>
        <taxon>Alphaproteobacteria</taxon>
        <taxon>Geminicoccales</taxon>
        <taxon>Geminicoccaceae</taxon>
        <taxon>Tistrella</taxon>
    </lineage>
</organism>
<feature type="binding site" evidence="3">
    <location>
        <position position="243"/>
    </location>
    <ligand>
        <name>substrate</name>
    </ligand>
</feature>
<dbReference type="CDD" id="cd13604">
    <property type="entry name" value="PBP2_TRAP_ketoacid_lactate_like"/>
    <property type="match status" value="1"/>
</dbReference>
<dbReference type="PIRSF" id="PIRSF039026">
    <property type="entry name" value="SiaP"/>
    <property type="match status" value="1"/>
</dbReference>
<feature type="signal peptide" evidence="4">
    <location>
        <begin position="1"/>
        <end position="31"/>
    </location>
</feature>
<dbReference type="PANTHER" id="PTHR33376">
    <property type="match status" value="1"/>
</dbReference>
<dbReference type="GO" id="GO:0031317">
    <property type="term" value="C:tripartite ATP-independent periplasmic transporter complex"/>
    <property type="evidence" value="ECO:0007669"/>
    <property type="project" value="InterPro"/>
</dbReference>
<accession>A0A162L8P3</accession>
<dbReference type="GO" id="GO:0046872">
    <property type="term" value="F:metal ion binding"/>
    <property type="evidence" value="ECO:0007669"/>
    <property type="project" value="UniProtKB-KW"/>
</dbReference>
<dbReference type="AlphaFoldDB" id="A0A162L8P3"/>
<evidence type="ECO:0000256" key="4">
    <source>
        <dbReference type="SAM" id="SignalP"/>
    </source>
</evidence>
<dbReference type="Proteomes" id="UP000257706">
    <property type="component" value="Unassembled WGS sequence"/>
</dbReference>
<dbReference type="EMBL" id="DMAI01000058">
    <property type="protein sequence ID" value="HAE46478.1"/>
    <property type="molecule type" value="Genomic_DNA"/>
</dbReference>
<dbReference type="Gene3D" id="3.40.190.10">
    <property type="entry name" value="Periplasmic binding protein-like II"/>
    <property type="match status" value="1"/>
</dbReference>
<dbReference type="EMBL" id="LPZR01000106">
    <property type="protein sequence ID" value="KYO53804.1"/>
    <property type="molecule type" value="Genomic_DNA"/>
</dbReference>
<dbReference type="PROSITE" id="PS51318">
    <property type="entry name" value="TAT"/>
    <property type="match status" value="1"/>
</dbReference>
<keyword evidence="1 4" id="KW-0732">Signal</keyword>
<dbReference type="NCBIfam" id="NF037995">
    <property type="entry name" value="TRAP_S1"/>
    <property type="match status" value="1"/>
</dbReference>
<feature type="binding site" evidence="2">
    <location>
        <position position="180"/>
    </location>
    <ligand>
        <name>substrate</name>
    </ligand>
</feature>
<dbReference type="GO" id="GO:0055085">
    <property type="term" value="P:transmembrane transport"/>
    <property type="evidence" value="ECO:0007669"/>
    <property type="project" value="InterPro"/>
</dbReference>
<proteinExistence type="predicted"/>
<evidence type="ECO:0000256" key="3">
    <source>
        <dbReference type="PIRSR" id="PIRSR039026-2"/>
    </source>
</evidence>
<evidence type="ECO:0000313" key="8">
    <source>
        <dbReference type="Proteomes" id="UP000257706"/>
    </source>
</evidence>
<reference evidence="6 7" key="1">
    <citation type="submission" date="2015-12" db="EMBL/GenBank/DDBJ databases">
        <title>Genome sequence of Tistrella mobilis MCCC 1A02139.</title>
        <authorList>
            <person name="Lu L."/>
            <person name="Lai Q."/>
            <person name="Shao Z."/>
            <person name="Qian P."/>
        </authorList>
    </citation>
    <scope>NUCLEOTIDE SEQUENCE [LARGE SCALE GENOMIC DNA]</scope>
    <source>
        <strain evidence="6 7">MCCC 1A02139</strain>
    </source>
</reference>
<comment type="caution">
    <text evidence="6">The sequence shown here is derived from an EMBL/GenBank/DDBJ whole genome shotgun (WGS) entry which is preliminary data.</text>
</comment>
<dbReference type="GeneID" id="97241958"/>
<evidence type="ECO:0000256" key="2">
    <source>
        <dbReference type="PIRSR" id="PIRSR039026-1"/>
    </source>
</evidence>